<protein>
    <submittedName>
        <fullName evidence="2">Uncharacterized protein</fullName>
    </submittedName>
</protein>
<keyword evidence="3" id="KW-1185">Reference proteome</keyword>
<name>A0A4S8IHG0_MUSBA</name>
<evidence type="ECO:0000256" key="1">
    <source>
        <dbReference type="SAM" id="MobiDB-lite"/>
    </source>
</evidence>
<comment type="caution">
    <text evidence="2">The sequence shown here is derived from an EMBL/GenBank/DDBJ whole genome shotgun (WGS) entry which is preliminary data.</text>
</comment>
<evidence type="ECO:0000313" key="3">
    <source>
        <dbReference type="Proteomes" id="UP000317650"/>
    </source>
</evidence>
<dbReference type="EMBL" id="PYDT01000010">
    <property type="protein sequence ID" value="THU46802.1"/>
    <property type="molecule type" value="Genomic_DNA"/>
</dbReference>
<feature type="region of interest" description="Disordered" evidence="1">
    <location>
        <begin position="1"/>
        <end position="31"/>
    </location>
</feature>
<organism evidence="2 3">
    <name type="scientific">Musa balbisiana</name>
    <name type="common">Banana</name>
    <dbReference type="NCBI Taxonomy" id="52838"/>
    <lineage>
        <taxon>Eukaryota</taxon>
        <taxon>Viridiplantae</taxon>
        <taxon>Streptophyta</taxon>
        <taxon>Embryophyta</taxon>
        <taxon>Tracheophyta</taxon>
        <taxon>Spermatophyta</taxon>
        <taxon>Magnoliopsida</taxon>
        <taxon>Liliopsida</taxon>
        <taxon>Zingiberales</taxon>
        <taxon>Musaceae</taxon>
        <taxon>Musa</taxon>
    </lineage>
</organism>
<gene>
    <name evidence="2" type="ORF">C4D60_Mb09t08720</name>
</gene>
<dbReference type="AlphaFoldDB" id="A0A4S8IHG0"/>
<reference evidence="2 3" key="1">
    <citation type="journal article" date="2019" name="Nat. Plants">
        <title>Genome sequencing of Musa balbisiana reveals subgenome evolution and function divergence in polyploid bananas.</title>
        <authorList>
            <person name="Yao X."/>
        </authorList>
    </citation>
    <scope>NUCLEOTIDE SEQUENCE [LARGE SCALE GENOMIC DNA]</scope>
    <source>
        <strain evidence="3">cv. DH-PKW</strain>
        <tissue evidence="2">Leaves</tissue>
    </source>
</reference>
<dbReference type="Proteomes" id="UP000317650">
    <property type="component" value="Chromosome 9"/>
</dbReference>
<accession>A0A4S8IHG0</accession>
<evidence type="ECO:0000313" key="2">
    <source>
        <dbReference type="EMBL" id="THU46802.1"/>
    </source>
</evidence>
<proteinExistence type="predicted"/>
<sequence>MAPLETEITARLPGALVHPTSRRPEPTSFSEKLNEVKASIGEQVDFALHGEVKDEAADDG</sequence>